<comment type="subcellular location">
    <subcellularLocation>
        <location evidence="1">Cell inner membrane</location>
        <topology evidence="1">Multi-pass membrane protein</topology>
    </subcellularLocation>
    <subcellularLocation>
        <location evidence="13">Cell membrane</location>
        <topology evidence="13">Multi-pass membrane protein</topology>
    </subcellularLocation>
</comment>
<comment type="subunit">
    <text evidence="13">Interacts with the Sec translocase complex via SecD. Specifically interacts with transmembrane segments of nascent integral membrane proteins during membrane integration.</text>
</comment>
<dbReference type="AlphaFoldDB" id="A0A4R1L410"/>
<dbReference type="Pfam" id="PF02096">
    <property type="entry name" value="60KD_IMP"/>
    <property type="match status" value="1"/>
</dbReference>
<proteinExistence type="inferred from homology"/>
<evidence type="ECO:0000256" key="8">
    <source>
        <dbReference type="ARBA" id="ARBA00022989"/>
    </source>
</evidence>
<dbReference type="Gene3D" id="2.70.98.90">
    <property type="match status" value="1"/>
</dbReference>
<comment type="similarity">
    <text evidence="2 13">Belongs to the OXA1/ALB3/YidC family. Type 1 subfamily.</text>
</comment>
<keyword evidence="6 13" id="KW-0812">Transmembrane</keyword>
<name>A0A4R1L410_9BACT</name>
<evidence type="ECO:0000256" key="5">
    <source>
        <dbReference type="ARBA" id="ARBA00022475"/>
    </source>
</evidence>
<keyword evidence="10 13" id="KW-0143">Chaperone</keyword>
<keyword evidence="5 13" id="KW-1003">Cell membrane</keyword>
<organism evidence="17 18">
    <name type="scientific">Acidipila rosea</name>
    <dbReference type="NCBI Taxonomy" id="768535"/>
    <lineage>
        <taxon>Bacteria</taxon>
        <taxon>Pseudomonadati</taxon>
        <taxon>Acidobacteriota</taxon>
        <taxon>Terriglobia</taxon>
        <taxon>Terriglobales</taxon>
        <taxon>Acidobacteriaceae</taxon>
        <taxon>Acidipila</taxon>
    </lineage>
</organism>
<dbReference type="CDD" id="cd20070">
    <property type="entry name" value="5TM_YidC_Alb3"/>
    <property type="match status" value="1"/>
</dbReference>
<evidence type="ECO:0000259" key="15">
    <source>
        <dbReference type="Pfam" id="PF02096"/>
    </source>
</evidence>
<dbReference type="InterPro" id="IPR028055">
    <property type="entry name" value="YidC/Oxa/ALB_C"/>
</dbReference>
<comment type="function">
    <text evidence="13">Required for the insertion and/or proper folding and/or complex formation of integral membrane proteins into the membrane. Involved in integration of membrane proteins that insert both dependently and independently of the Sec translocase complex, as well as at least some lipoproteins. Aids folding of multispanning membrane proteins.</text>
</comment>
<dbReference type="InterPro" id="IPR019998">
    <property type="entry name" value="Membr_insert_YidC"/>
</dbReference>
<evidence type="ECO:0000256" key="12">
    <source>
        <dbReference type="ARBA" id="ARBA00033342"/>
    </source>
</evidence>
<evidence type="ECO:0000256" key="6">
    <source>
        <dbReference type="ARBA" id="ARBA00022692"/>
    </source>
</evidence>
<reference evidence="17 18" key="1">
    <citation type="submission" date="2019-03" db="EMBL/GenBank/DDBJ databases">
        <title>Genomic Encyclopedia of Type Strains, Phase IV (KMG-IV): sequencing the most valuable type-strain genomes for metagenomic binning, comparative biology and taxonomic classification.</title>
        <authorList>
            <person name="Goeker M."/>
        </authorList>
    </citation>
    <scope>NUCLEOTIDE SEQUENCE [LARGE SCALE GENOMIC DNA]</scope>
    <source>
        <strain evidence="17 18">DSM 103428</strain>
    </source>
</reference>
<dbReference type="CDD" id="cd19961">
    <property type="entry name" value="EcYidC-like_peri"/>
    <property type="match status" value="1"/>
</dbReference>
<evidence type="ECO:0000256" key="10">
    <source>
        <dbReference type="ARBA" id="ARBA00023186"/>
    </source>
</evidence>
<sequence>MAEIRNPNQQGGQDSKTVLIFTGIFLVMFLGLQFFKQQHKPAPAAEKPAAAATSQSDTPASSEPPAAAVPGASSGVASSVQAAAESTTVVENELYRITFSNRGAQVTSWILKKYKDDDGKPLDLVNHSAAAKFGYPLSLYTYDAALRGQLASALYKPSVTGSLTAPGTLSFEYAANGVTVEKSFTFDSSYVIRAQVTATRNGSPLAAMLAWPSGFGDQQTLPQYAGGMIDTAQGDKVEQVAYKKVVGGATQQGTFAWAGVSDLYFTSIFLPEPGQESQFVTLHNTINIPKNPKHPEPNQTESASVLGAGLGSPTGTYSTRLFVGPKALGVLGSIPTDGGPNLEKVVSFGWWGVISKPLFLMLRFFHQHLIPNWGWAILLLTLILNVAMLPTRFQMMKSSLKMQRIQPQMDQIKQKYAKFKATDPRKQEMQREIMDLQKKEGVNMFGGCLPMLIQWPLLLGFYRMLGNVIELRQAHWLWLPDLSAPDPYHILPIFFIISMFAVQWLTPSPGVDPAQQRMMAFTMPAVFGFMTWNIGSGLALYWAGSNVLGIVQQMAMNKTKMGREVREIAARRAAKKAGKVINARR</sequence>
<evidence type="ECO:0000313" key="18">
    <source>
        <dbReference type="Proteomes" id="UP000295210"/>
    </source>
</evidence>
<feature type="domain" description="Membrane insertase YidC/Oxa/ALB C-terminal" evidence="15">
    <location>
        <begin position="373"/>
        <end position="558"/>
    </location>
</feature>
<dbReference type="Proteomes" id="UP000295210">
    <property type="component" value="Unassembled WGS sequence"/>
</dbReference>
<evidence type="ECO:0000256" key="2">
    <source>
        <dbReference type="ARBA" id="ARBA00010527"/>
    </source>
</evidence>
<keyword evidence="7 13" id="KW-0653">Protein transport</keyword>
<evidence type="ECO:0000256" key="4">
    <source>
        <dbReference type="ARBA" id="ARBA00022448"/>
    </source>
</evidence>
<dbReference type="InterPro" id="IPR028053">
    <property type="entry name" value="Membr_insert_YidC_N"/>
</dbReference>
<dbReference type="InterPro" id="IPR001708">
    <property type="entry name" value="YidC/ALB3/OXA1/COX18"/>
</dbReference>
<dbReference type="GO" id="GO:0032977">
    <property type="term" value="F:membrane insertase activity"/>
    <property type="evidence" value="ECO:0007669"/>
    <property type="project" value="InterPro"/>
</dbReference>
<dbReference type="EMBL" id="SMGK01000003">
    <property type="protein sequence ID" value="TCK72792.1"/>
    <property type="molecule type" value="Genomic_DNA"/>
</dbReference>
<evidence type="ECO:0000256" key="11">
    <source>
        <dbReference type="ARBA" id="ARBA00033245"/>
    </source>
</evidence>
<dbReference type="HAMAP" id="MF_01810">
    <property type="entry name" value="YidC_type1"/>
    <property type="match status" value="1"/>
</dbReference>
<feature type="domain" description="Membrane insertase YidC N-terminal" evidence="16">
    <location>
        <begin position="89"/>
        <end position="360"/>
    </location>
</feature>
<dbReference type="NCBIfam" id="TIGR03593">
    <property type="entry name" value="yidC_nterm"/>
    <property type="match status" value="1"/>
</dbReference>
<accession>A0A4R1L410</accession>
<gene>
    <name evidence="13" type="primary">yidC</name>
    <name evidence="17" type="ORF">C7378_2382</name>
</gene>
<feature type="region of interest" description="Disordered" evidence="14">
    <location>
        <begin position="45"/>
        <end position="73"/>
    </location>
</feature>
<dbReference type="OrthoDB" id="9780552at2"/>
<evidence type="ECO:0000313" key="17">
    <source>
        <dbReference type="EMBL" id="TCK72792.1"/>
    </source>
</evidence>
<feature type="transmembrane region" description="Helical" evidence="13">
    <location>
        <begin position="372"/>
        <end position="393"/>
    </location>
</feature>
<keyword evidence="18" id="KW-1185">Reference proteome</keyword>
<dbReference type="PRINTS" id="PR00701">
    <property type="entry name" value="60KDINNERMP"/>
</dbReference>
<evidence type="ECO:0000256" key="9">
    <source>
        <dbReference type="ARBA" id="ARBA00023136"/>
    </source>
</evidence>
<dbReference type="Pfam" id="PF14849">
    <property type="entry name" value="YidC_periplas"/>
    <property type="match status" value="1"/>
</dbReference>
<feature type="transmembrane region" description="Helical" evidence="13">
    <location>
        <begin position="441"/>
        <end position="462"/>
    </location>
</feature>
<dbReference type="RefSeq" id="WP_131996664.1">
    <property type="nucleotide sequence ID" value="NZ_SMGK01000003.1"/>
</dbReference>
<dbReference type="InterPro" id="IPR047196">
    <property type="entry name" value="YidC_ALB_C"/>
</dbReference>
<evidence type="ECO:0000256" key="14">
    <source>
        <dbReference type="SAM" id="MobiDB-lite"/>
    </source>
</evidence>
<protein>
    <recommendedName>
        <fullName evidence="3 13">Membrane protein insertase YidC</fullName>
    </recommendedName>
    <alternativeName>
        <fullName evidence="12 13">Foldase YidC</fullName>
    </alternativeName>
    <alternativeName>
        <fullName evidence="11 13">Membrane integrase YidC</fullName>
    </alternativeName>
    <alternativeName>
        <fullName evidence="13">Membrane protein YidC</fullName>
    </alternativeName>
</protein>
<evidence type="ECO:0000259" key="16">
    <source>
        <dbReference type="Pfam" id="PF14849"/>
    </source>
</evidence>
<feature type="transmembrane region" description="Helical" evidence="13">
    <location>
        <begin position="17"/>
        <end position="35"/>
    </location>
</feature>
<keyword evidence="9 13" id="KW-0472">Membrane</keyword>
<evidence type="ECO:0000256" key="13">
    <source>
        <dbReference type="HAMAP-Rule" id="MF_01810"/>
    </source>
</evidence>
<evidence type="ECO:0000256" key="7">
    <source>
        <dbReference type="ARBA" id="ARBA00022927"/>
    </source>
</evidence>
<comment type="caution">
    <text evidence="17">The sequence shown here is derived from an EMBL/GenBank/DDBJ whole genome shotgun (WGS) entry which is preliminary data.</text>
</comment>
<dbReference type="GO" id="GO:0005886">
    <property type="term" value="C:plasma membrane"/>
    <property type="evidence" value="ECO:0007669"/>
    <property type="project" value="UniProtKB-SubCell"/>
</dbReference>
<dbReference type="GO" id="GO:0015031">
    <property type="term" value="P:protein transport"/>
    <property type="evidence" value="ECO:0007669"/>
    <property type="project" value="UniProtKB-KW"/>
</dbReference>
<dbReference type="NCBIfam" id="TIGR03592">
    <property type="entry name" value="yidC_oxa1_cterm"/>
    <property type="match status" value="1"/>
</dbReference>
<evidence type="ECO:0000256" key="1">
    <source>
        <dbReference type="ARBA" id="ARBA00004429"/>
    </source>
</evidence>
<keyword evidence="4 13" id="KW-0813">Transport</keyword>
<evidence type="ECO:0000256" key="3">
    <source>
        <dbReference type="ARBA" id="ARBA00015325"/>
    </source>
</evidence>
<dbReference type="PANTHER" id="PTHR12428">
    <property type="entry name" value="OXA1"/>
    <property type="match status" value="1"/>
</dbReference>
<keyword evidence="8 13" id="KW-1133">Transmembrane helix</keyword>
<dbReference type="GO" id="GO:0051205">
    <property type="term" value="P:protein insertion into membrane"/>
    <property type="evidence" value="ECO:0007669"/>
    <property type="project" value="TreeGrafter"/>
</dbReference>
<dbReference type="PANTHER" id="PTHR12428:SF65">
    <property type="entry name" value="CYTOCHROME C OXIDASE ASSEMBLY PROTEIN COX18, MITOCHONDRIAL"/>
    <property type="match status" value="1"/>
</dbReference>
<dbReference type="InterPro" id="IPR038221">
    <property type="entry name" value="YidC_periplasmic_sf"/>
</dbReference>
<feature type="transmembrane region" description="Helical" evidence="13">
    <location>
        <begin position="518"/>
        <end position="543"/>
    </location>
</feature>